<dbReference type="PANTHER" id="PTHR31490">
    <property type="entry name" value="GLYCOSYL HYDROLASE"/>
    <property type="match status" value="1"/>
</dbReference>
<reference evidence="8" key="1">
    <citation type="submission" date="2020-07" db="EMBL/GenBank/DDBJ databases">
        <title>Ethylene signaling mediates host invasion by parasitic plants.</title>
        <authorList>
            <person name="Yoshida S."/>
        </authorList>
    </citation>
    <scope>NUCLEOTIDE SEQUENCE</scope>
    <source>
        <strain evidence="8">Okayama</strain>
    </source>
</reference>
<dbReference type="AlphaFoldDB" id="A0A830D5H3"/>
<keyword evidence="3 8" id="KW-0378">Hydrolase</keyword>
<feature type="domain" description="GH10" evidence="7">
    <location>
        <begin position="216"/>
        <end position="514"/>
    </location>
</feature>
<dbReference type="GO" id="GO:0045493">
    <property type="term" value="P:xylan catabolic process"/>
    <property type="evidence" value="ECO:0007669"/>
    <property type="project" value="UniProtKB-KW"/>
</dbReference>
<evidence type="ECO:0000259" key="7">
    <source>
        <dbReference type="PROSITE" id="PS51760"/>
    </source>
</evidence>
<proteinExistence type="inferred from homology"/>
<protein>
    <submittedName>
        <fullName evidence="8">Endo-1 4-beta-xylanase a</fullName>
    </submittedName>
</protein>
<dbReference type="Gene3D" id="2.60.120.260">
    <property type="entry name" value="Galactose-binding domain-like"/>
    <property type="match status" value="1"/>
</dbReference>
<keyword evidence="6" id="KW-0732">Signal</keyword>
<comment type="caution">
    <text evidence="8">The sequence shown here is derived from an EMBL/GenBank/DDBJ whole genome shotgun (WGS) entry which is preliminary data.</text>
</comment>
<dbReference type="SUPFAM" id="SSF51445">
    <property type="entry name" value="(Trans)glycosidases"/>
    <property type="match status" value="1"/>
</dbReference>
<dbReference type="SUPFAM" id="SSF49785">
    <property type="entry name" value="Galactose-binding domain-like"/>
    <property type="match status" value="1"/>
</dbReference>
<dbReference type="Pfam" id="PF02018">
    <property type="entry name" value="CBM_4_9"/>
    <property type="match status" value="1"/>
</dbReference>
<keyword evidence="8" id="KW-0326">Glycosidase</keyword>
<dbReference type="InterPro" id="IPR001000">
    <property type="entry name" value="GH10_dom"/>
</dbReference>
<keyword evidence="8" id="KW-0858">Xylan degradation</keyword>
<dbReference type="PANTHER" id="PTHR31490:SF2">
    <property type="entry name" value="GLYCOSYL HYDROLASE FAMILY 10 PROTEIN"/>
    <property type="match status" value="1"/>
</dbReference>
<dbReference type="OrthoDB" id="3055998at2759"/>
<comment type="similarity">
    <text evidence="1">Belongs to the glycosyl hydrolase 10 (cellulase F) family.</text>
</comment>
<dbReference type="InterPro" id="IPR044846">
    <property type="entry name" value="GH10"/>
</dbReference>
<dbReference type="PROSITE" id="PS51760">
    <property type="entry name" value="GH10_2"/>
    <property type="match status" value="1"/>
</dbReference>
<evidence type="ECO:0000313" key="8">
    <source>
        <dbReference type="EMBL" id="GFQ01652.1"/>
    </source>
</evidence>
<evidence type="ECO:0000256" key="4">
    <source>
        <dbReference type="ARBA" id="ARBA00023277"/>
    </source>
</evidence>
<sequence>MAKLVNSNHIPFVVLLFIAFGFQAYGVPYDDSITTDCLSTPLSAHYGGGMVVNPELNEGLNGWTAFGDAKIAHAASEDGNKFIVAYERKRPSHSFAQTFNLEKDKLYTFSAWVQMSDGKADVAAVFKTKTRYEVAGWAPANKSCWTMLKGGLAPKTSGPAHLYFETEGKADVWADSISLQSFTHQEWESHQQERIKKVRQQKLRIQVVDRNGQPIPNAKVSLKQTRRKFPFGCAINKNILYNPKYQSWFLHRFNYATFENELKWYSTESKRGVEDYRIPDCMIKFLETNGIGARAHNLLWEDQKYQPYWVPGLSQSELWKAVRKRMKSVVRRYEGKFIQWDVMNENLHSSFFESRLNYNAASTYFYDHVHKLDPRATPCLNDFNTIEEPTDSQSSPYKYKNKIDEMRAQGYKGRLVIGLEGHFSYDRVNLPYIRASIEYLTTSLKLPIWITELDLTDGPNRAQLLDQIIRELYAHKYVRGIVLWASLSDSGCYRMCLTDYKYNNLDTGNVVDQFIKELKHKDVLDSPATTDSNGFFEASLYHGDYQVQAIHSNGTQVSKLIQVAPSRKRKTTTTTRIHRLTLDV</sequence>
<organism evidence="8 9">
    <name type="scientific">Phtheirospermum japonicum</name>
    <dbReference type="NCBI Taxonomy" id="374723"/>
    <lineage>
        <taxon>Eukaryota</taxon>
        <taxon>Viridiplantae</taxon>
        <taxon>Streptophyta</taxon>
        <taxon>Embryophyta</taxon>
        <taxon>Tracheophyta</taxon>
        <taxon>Spermatophyta</taxon>
        <taxon>Magnoliopsida</taxon>
        <taxon>eudicotyledons</taxon>
        <taxon>Gunneridae</taxon>
        <taxon>Pentapetalae</taxon>
        <taxon>asterids</taxon>
        <taxon>lamiids</taxon>
        <taxon>Lamiales</taxon>
        <taxon>Orobanchaceae</taxon>
        <taxon>Orobanchaceae incertae sedis</taxon>
        <taxon>Phtheirospermum</taxon>
    </lineage>
</organism>
<gene>
    <name evidence="8" type="ORF">PHJA_002309100</name>
</gene>
<dbReference type="InterPro" id="IPR008979">
    <property type="entry name" value="Galactose-bd-like_sf"/>
</dbReference>
<accession>A0A830D5H3</accession>
<keyword evidence="2" id="KW-0677">Repeat</keyword>
<evidence type="ECO:0000256" key="5">
    <source>
        <dbReference type="ARBA" id="ARBA00023326"/>
    </source>
</evidence>
<keyword evidence="4" id="KW-0119">Carbohydrate metabolism</keyword>
<name>A0A830D5H3_9LAMI</name>
<feature type="chain" id="PRO_5032552487" evidence="6">
    <location>
        <begin position="27"/>
        <end position="584"/>
    </location>
</feature>
<evidence type="ECO:0000313" key="9">
    <source>
        <dbReference type="Proteomes" id="UP000653305"/>
    </source>
</evidence>
<dbReference type="InterPro" id="IPR017853">
    <property type="entry name" value="GH"/>
</dbReference>
<keyword evidence="5" id="KW-0624">Polysaccharide degradation</keyword>
<evidence type="ECO:0000256" key="1">
    <source>
        <dbReference type="ARBA" id="ARBA00007495"/>
    </source>
</evidence>
<dbReference type="InterPro" id="IPR003305">
    <property type="entry name" value="CenC_carb-bd"/>
</dbReference>
<dbReference type="GO" id="GO:0031176">
    <property type="term" value="F:endo-1,4-beta-xylanase activity"/>
    <property type="evidence" value="ECO:0007669"/>
    <property type="project" value="UniProtKB-ARBA"/>
</dbReference>
<dbReference type="EMBL" id="BMAC01000698">
    <property type="protein sequence ID" value="GFQ01652.1"/>
    <property type="molecule type" value="Genomic_DNA"/>
</dbReference>
<dbReference type="SMART" id="SM00633">
    <property type="entry name" value="Glyco_10"/>
    <property type="match status" value="1"/>
</dbReference>
<dbReference type="Pfam" id="PF00331">
    <property type="entry name" value="Glyco_hydro_10"/>
    <property type="match status" value="1"/>
</dbReference>
<evidence type="ECO:0000256" key="6">
    <source>
        <dbReference type="SAM" id="SignalP"/>
    </source>
</evidence>
<evidence type="ECO:0000256" key="2">
    <source>
        <dbReference type="ARBA" id="ARBA00022737"/>
    </source>
</evidence>
<keyword evidence="9" id="KW-1185">Reference proteome</keyword>
<evidence type="ECO:0000256" key="3">
    <source>
        <dbReference type="ARBA" id="ARBA00022801"/>
    </source>
</evidence>
<dbReference type="Gene3D" id="3.20.20.80">
    <property type="entry name" value="Glycosidases"/>
    <property type="match status" value="1"/>
</dbReference>
<feature type="signal peptide" evidence="6">
    <location>
        <begin position="1"/>
        <end position="26"/>
    </location>
</feature>
<dbReference type="Proteomes" id="UP000653305">
    <property type="component" value="Unassembled WGS sequence"/>
</dbReference>